<dbReference type="EMBL" id="FRXO01000001">
    <property type="protein sequence ID" value="SHO61199.1"/>
    <property type="molecule type" value="Genomic_DNA"/>
</dbReference>
<dbReference type="SUPFAM" id="SSF54427">
    <property type="entry name" value="NTF2-like"/>
    <property type="match status" value="1"/>
</dbReference>
<dbReference type="OrthoDB" id="8076455at2"/>
<dbReference type="AlphaFoldDB" id="A0A1M7Z8N9"/>
<dbReference type="Gene3D" id="3.10.450.50">
    <property type="match status" value="1"/>
</dbReference>
<dbReference type="Pfam" id="PF12680">
    <property type="entry name" value="SnoaL_2"/>
    <property type="match status" value="1"/>
</dbReference>
<evidence type="ECO:0000313" key="3">
    <source>
        <dbReference type="Proteomes" id="UP000186406"/>
    </source>
</evidence>
<dbReference type="STRING" id="1123029.SAMN02745172_00677"/>
<evidence type="ECO:0000259" key="1">
    <source>
        <dbReference type="Pfam" id="PF12680"/>
    </source>
</evidence>
<dbReference type="InterPro" id="IPR032710">
    <property type="entry name" value="NTF2-like_dom_sf"/>
</dbReference>
<reference evidence="2 3" key="1">
    <citation type="submission" date="2016-12" db="EMBL/GenBank/DDBJ databases">
        <authorList>
            <person name="Song W.-J."/>
            <person name="Kurnit D.M."/>
        </authorList>
    </citation>
    <scope>NUCLEOTIDE SEQUENCE [LARGE SCALE GENOMIC DNA]</scope>
    <source>
        <strain evidence="2 3">DSM 19599</strain>
    </source>
</reference>
<gene>
    <name evidence="2" type="ORF">SAMN02745172_00677</name>
</gene>
<evidence type="ECO:0000313" key="2">
    <source>
        <dbReference type="EMBL" id="SHO61199.1"/>
    </source>
</evidence>
<dbReference type="Proteomes" id="UP000186406">
    <property type="component" value="Unassembled WGS sequence"/>
</dbReference>
<dbReference type="RefSeq" id="WP_073625726.1">
    <property type="nucleotide sequence ID" value="NZ_FRXO01000001.1"/>
</dbReference>
<feature type="domain" description="SnoaL-like" evidence="1">
    <location>
        <begin position="8"/>
        <end position="120"/>
    </location>
</feature>
<keyword evidence="3" id="KW-1185">Reference proteome</keyword>
<proteinExistence type="predicted"/>
<dbReference type="InterPro" id="IPR037401">
    <property type="entry name" value="SnoaL-like"/>
</dbReference>
<sequence>MNEIPAVVSDYISAYNDLDVAGMIRCLSDDVHFVNKSGDDISAETQGVAAFRELALQGVAIFTQRKQTITNAIACGGHVTLEIDYSATVAGDLPNGWKAGQTIAIRGVSVFSLKGGKIAELVDIS</sequence>
<organism evidence="2 3">
    <name type="scientific">Pseudoxanthobacter soli DSM 19599</name>
    <dbReference type="NCBI Taxonomy" id="1123029"/>
    <lineage>
        <taxon>Bacteria</taxon>
        <taxon>Pseudomonadati</taxon>
        <taxon>Pseudomonadota</taxon>
        <taxon>Alphaproteobacteria</taxon>
        <taxon>Hyphomicrobiales</taxon>
        <taxon>Segnochrobactraceae</taxon>
        <taxon>Pseudoxanthobacter</taxon>
    </lineage>
</organism>
<protein>
    <submittedName>
        <fullName evidence="2">SnoaL-like domain-containing protein</fullName>
    </submittedName>
</protein>
<accession>A0A1M7Z8N9</accession>
<name>A0A1M7Z8N9_9HYPH</name>